<evidence type="ECO:0000256" key="1">
    <source>
        <dbReference type="ARBA" id="ARBA00004141"/>
    </source>
</evidence>
<dbReference type="AlphaFoldDB" id="A0A8C5FNP6"/>
<dbReference type="InterPro" id="IPR057244">
    <property type="entry name" value="GAIN_B"/>
</dbReference>
<keyword evidence="4 6" id="KW-0472">Membrane</keyword>
<dbReference type="PANTHER" id="PTHR12011">
    <property type="entry name" value="ADHESION G-PROTEIN COUPLED RECEPTOR"/>
    <property type="match status" value="1"/>
</dbReference>
<dbReference type="PROSITE" id="PS50221">
    <property type="entry name" value="GAIN_B"/>
    <property type="match status" value="1"/>
</dbReference>
<keyword evidence="5" id="KW-1015">Disulfide bond</keyword>
<accession>A0A8C5FNP6</accession>
<evidence type="ECO:0000313" key="10">
    <source>
        <dbReference type="Ensembl" id="ENSGMOP00000050253.1"/>
    </source>
</evidence>
<feature type="chain" id="PRO_5046962252" evidence="7">
    <location>
        <begin position="24"/>
        <end position="675"/>
    </location>
</feature>
<dbReference type="GeneTree" id="ENSGT00940000155621"/>
<feature type="domain" description="G-protein coupled receptors family 2 profile 2" evidence="9">
    <location>
        <begin position="403"/>
        <end position="654"/>
    </location>
</feature>
<dbReference type="Pfam" id="PF00002">
    <property type="entry name" value="7tm_2"/>
    <property type="match status" value="1"/>
</dbReference>
<evidence type="ECO:0000256" key="3">
    <source>
        <dbReference type="ARBA" id="ARBA00022989"/>
    </source>
</evidence>
<keyword evidence="11" id="KW-1185">Reference proteome</keyword>
<dbReference type="InterPro" id="IPR000203">
    <property type="entry name" value="GPS"/>
</dbReference>
<dbReference type="OMA" id="CQLGVTW"/>
<name>A0A8C5FNP6_GADMO</name>
<dbReference type="Proteomes" id="UP000694546">
    <property type="component" value="Chromosome 21"/>
</dbReference>
<feature type="transmembrane region" description="Helical" evidence="6">
    <location>
        <begin position="475"/>
        <end position="497"/>
    </location>
</feature>
<evidence type="ECO:0000256" key="5">
    <source>
        <dbReference type="ARBA" id="ARBA00023157"/>
    </source>
</evidence>
<dbReference type="Gene3D" id="1.20.1070.10">
    <property type="entry name" value="Rhodopsin 7-helix transmembrane proteins"/>
    <property type="match status" value="1"/>
</dbReference>
<feature type="transmembrane region" description="Helical" evidence="6">
    <location>
        <begin position="632"/>
        <end position="651"/>
    </location>
</feature>
<evidence type="ECO:0000313" key="11">
    <source>
        <dbReference type="Proteomes" id="UP000694546"/>
    </source>
</evidence>
<dbReference type="Gene3D" id="2.60.220.50">
    <property type="match status" value="1"/>
</dbReference>
<feature type="domain" description="GAIN-B" evidence="8">
    <location>
        <begin position="236"/>
        <end position="393"/>
    </location>
</feature>
<dbReference type="PANTHER" id="PTHR12011:SF474">
    <property type="entry name" value="ADHESION G PROTEIN-COUPLED RECEPTOR G11-RELATED"/>
    <property type="match status" value="1"/>
</dbReference>
<evidence type="ECO:0000256" key="6">
    <source>
        <dbReference type="SAM" id="Phobius"/>
    </source>
</evidence>
<feature type="transmembrane region" description="Helical" evidence="6">
    <location>
        <begin position="606"/>
        <end position="626"/>
    </location>
</feature>
<dbReference type="GO" id="GO:0007189">
    <property type="term" value="P:adenylate cyclase-activating G protein-coupled receptor signaling pathway"/>
    <property type="evidence" value="ECO:0007669"/>
    <property type="project" value="TreeGrafter"/>
</dbReference>
<feature type="transmembrane region" description="Helical" evidence="6">
    <location>
        <begin position="405"/>
        <end position="427"/>
    </location>
</feature>
<dbReference type="PROSITE" id="PS50261">
    <property type="entry name" value="G_PROTEIN_RECEP_F2_4"/>
    <property type="match status" value="1"/>
</dbReference>
<dbReference type="GO" id="GO:0004930">
    <property type="term" value="F:G protein-coupled receptor activity"/>
    <property type="evidence" value="ECO:0007669"/>
    <property type="project" value="InterPro"/>
</dbReference>
<reference evidence="10" key="2">
    <citation type="submission" date="2025-09" db="UniProtKB">
        <authorList>
            <consortium name="Ensembl"/>
        </authorList>
    </citation>
    <scope>IDENTIFICATION</scope>
</reference>
<dbReference type="PRINTS" id="PR00249">
    <property type="entry name" value="GPCRSECRETIN"/>
</dbReference>
<proteinExistence type="predicted"/>
<dbReference type="Ensembl" id="ENSGMOT00000041394.1">
    <property type="protein sequence ID" value="ENSGMOP00000050253.1"/>
    <property type="gene ID" value="ENSGMOG00000018886.2"/>
</dbReference>
<gene>
    <name evidence="10" type="primary">LOC115533992</name>
</gene>
<dbReference type="SMART" id="SM00303">
    <property type="entry name" value="GPS"/>
    <property type="match status" value="1"/>
</dbReference>
<dbReference type="GO" id="GO:0007166">
    <property type="term" value="P:cell surface receptor signaling pathway"/>
    <property type="evidence" value="ECO:0007669"/>
    <property type="project" value="InterPro"/>
</dbReference>
<comment type="subcellular location">
    <subcellularLocation>
        <location evidence="1">Membrane</location>
        <topology evidence="1">Multi-pass membrane protein</topology>
    </subcellularLocation>
</comment>
<dbReference type="PROSITE" id="PS51257">
    <property type="entry name" value="PROKAR_LIPOPROTEIN"/>
    <property type="match status" value="1"/>
</dbReference>
<keyword evidence="2 6" id="KW-0812">Transmembrane</keyword>
<evidence type="ECO:0000259" key="8">
    <source>
        <dbReference type="PROSITE" id="PS50221"/>
    </source>
</evidence>
<protein>
    <submittedName>
        <fullName evidence="10">Adhesion G-protein coupled receptor G2-like</fullName>
    </submittedName>
</protein>
<keyword evidence="7" id="KW-0732">Signal</keyword>
<dbReference type="InterPro" id="IPR046338">
    <property type="entry name" value="GAIN_dom_sf"/>
</dbReference>
<feature type="transmembrane region" description="Helical" evidence="6">
    <location>
        <begin position="509"/>
        <end position="531"/>
    </location>
</feature>
<evidence type="ECO:0000256" key="2">
    <source>
        <dbReference type="ARBA" id="ARBA00022692"/>
    </source>
</evidence>
<evidence type="ECO:0000259" key="9">
    <source>
        <dbReference type="PROSITE" id="PS50261"/>
    </source>
</evidence>
<dbReference type="Pfam" id="PF01825">
    <property type="entry name" value="GPS"/>
    <property type="match status" value="1"/>
</dbReference>
<evidence type="ECO:0000256" key="7">
    <source>
        <dbReference type="SAM" id="SignalP"/>
    </source>
</evidence>
<sequence>MDRNKWMALVLFVAHFASLSCMGNNRVCKCDIKTKKLNRPTENKCHFTTVTMTGDDCGDYVCFIKQKNALQKGKFLSIEDTNHDPHLRIVKSFFNEPRTLCVNGGPNPNRIIYLYKGSCPECATRDLNCTLFPKGDPCKGTVDENREYCQRFKGMRGNAFYFFNIQTNGSSNCYICKNRGMRPVQEISENPFTDQGPDPAEAAKFMNNLDSYLTKMNESSALVSIGATKGIMVKQDELEIDEIGGVSVGYGCGENNDLLIADDEKDLSTCAGSVLISKEAFQDAYIRNATVPFAGIFRFNNMDKDELNSGVLLNQVIAIDMGTAITNLSDRIKLNFRSGTEEGIPSCRSWNGEGSLPNWTENGCDTIVSGDNVSCQCSHLTFFAVIMSPLHNPTISAADVKSLNYITYIGCGLSIFFLGIAFFMHFVMRRTKASKSKEILIQLMIALFLLNLSFLTNELVANLHSTWSCQAMAAFMHYSMLVTFTWFAMNALHLWLNFYYGGNISIQRYILKVSVTAWAIPIVLVVTLLILGKYGQIAIASEEHKTTMCWMTDEEIQYIINITYYAVVFLFTFSTLIVLLSWLYLTKTSREENVRIGGSSAGICSVFGLCSALGVTWGFAFFAHGVLRLPSYYIFTILNSFQGFFLFLYYYKTSEMVHEVESSGSSSQNMTDVTE</sequence>
<evidence type="ECO:0000256" key="4">
    <source>
        <dbReference type="ARBA" id="ARBA00023136"/>
    </source>
</evidence>
<feature type="transmembrane region" description="Helical" evidence="6">
    <location>
        <begin position="439"/>
        <end position="455"/>
    </location>
</feature>
<keyword evidence="3 6" id="KW-1133">Transmembrane helix</keyword>
<organism evidence="10 11">
    <name type="scientific">Gadus morhua</name>
    <name type="common">Atlantic cod</name>
    <dbReference type="NCBI Taxonomy" id="8049"/>
    <lineage>
        <taxon>Eukaryota</taxon>
        <taxon>Metazoa</taxon>
        <taxon>Chordata</taxon>
        <taxon>Craniata</taxon>
        <taxon>Vertebrata</taxon>
        <taxon>Euteleostomi</taxon>
        <taxon>Actinopterygii</taxon>
        <taxon>Neopterygii</taxon>
        <taxon>Teleostei</taxon>
        <taxon>Neoteleostei</taxon>
        <taxon>Acanthomorphata</taxon>
        <taxon>Zeiogadaria</taxon>
        <taxon>Gadariae</taxon>
        <taxon>Gadiformes</taxon>
        <taxon>Gadoidei</taxon>
        <taxon>Gadidae</taxon>
        <taxon>Gadus</taxon>
    </lineage>
</organism>
<dbReference type="GO" id="GO:0005886">
    <property type="term" value="C:plasma membrane"/>
    <property type="evidence" value="ECO:0007669"/>
    <property type="project" value="TreeGrafter"/>
</dbReference>
<dbReference type="InterPro" id="IPR017981">
    <property type="entry name" value="GPCR_2-like_7TM"/>
</dbReference>
<reference evidence="10" key="1">
    <citation type="submission" date="2025-08" db="UniProtKB">
        <authorList>
            <consortium name="Ensembl"/>
        </authorList>
    </citation>
    <scope>IDENTIFICATION</scope>
</reference>
<feature type="signal peptide" evidence="7">
    <location>
        <begin position="1"/>
        <end position="23"/>
    </location>
</feature>
<dbReference type="InterPro" id="IPR000832">
    <property type="entry name" value="GPCR_2_secretin-like"/>
</dbReference>
<feature type="transmembrane region" description="Helical" evidence="6">
    <location>
        <begin position="562"/>
        <end position="585"/>
    </location>
</feature>